<accession>A0AA49FK47</accession>
<dbReference type="SUPFAM" id="SSF48452">
    <property type="entry name" value="TPR-like"/>
    <property type="match status" value="1"/>
</dbReference>
<protein>
    <recommendedName>
        <fullName evidence="1">Cell division coordinator CpoB</fullName>
    </recommendedName>
</protein>
<feature type="repeat" description="TPR" evidence="2">
    <location>
        <begin position="171"/>
        <end position="204"/>
    </location>
</feature>
<proteinExistence type="inferred from homology"/>
<dbReference type="InterPro" id="IPR019734">
    <property type="entry name" value="TPR_rpt"/>
</dbReference>
<evidence type="ECO:0000256" key="2">
    <source>
        <dbReference type="PROSITE-ProRule" id="PRU00339"/>
    </source>
</evidence>
<keyword evidence="1" id="KW-0131">Cell cycle</keyword>
<keyword evidence="1" id="KW-0574">Periplasm</keyword>
<dbReference type="Proteomes" id="UP001234916">
    <property type="component" value="Chromosome"/>
</dbReference>
<dbReference type="PROSITE" id="PS50005">
    <property type="entry name" value="TPR"/>
    <property type="match status" value="1"/>
</dbReference>
<dbReference type="EMBL" id="CP107246">
    <property type="protein sequence ID" value="WIM05179.1"/>
    <property type="molecule type" value="Genomic_DNA"/>
</dbReference>
<dbReference type="NCBIfam" id="TIGR02795">
    <property type="entry name" value="tol_pal_ybgF"/>
    <property type="match status" value="1"/>
</dbReference>
<dbReference type="GO" id="GO:0070206">
    <property type="term" value="P:protein trimerization"/>
    <property type="evidence" value="ECO:0007669"/>
    <property type="project" value="InterPro"/>
</dbReference>
<keyword evidence="2" id="KW-0802">TPR repeat</keyword>
<dbReference type="KEGG" id="npv:OHM77_10800"/>
<feature type="domain" description="YbgF trimerisation" evidence="3">
    <location>
        <begin position="44"/>
        <end position="113"/>
    </location>
</feature>
<dbReference type="Gene3D" id="1.20.5.110">
    <property type="match status" value="1"/>
</dbReference>
<dbReference type="Pfam" id="PF16331">
    <property type="entry name" value="TolA_bind_tri"/>
    <property type="match status" value="1"/>
</dbReference>
<keyword evidence="1" id="KW-0132">Cell division</keyword>
<comment type="function">
    <text evidence="1">Mediates coordination of peptidoglycan synthesis and outer membrane constriction during cell division.</text>
</comment>
<feature type="chain" id="PRO_5041499126" description="Cell division coordinator CpoB" evidence="1">
    <location>
        <begin position="22"/>
        <end position="254"/>
    </location>
</feature>
<dbReference type="AlphaFoldDB" id="A0AA49FK47"/>
<dbReference type="InterPro" id="IPR011990">
    <property type="entry name" value="TPR-like_helical_dom_sf"/>
</dbReference>
<name>A0AA49FK47_9PROT</name>
<dbReference type="GO" id="GO:0043093">
    <property type="term" value="P:FtsZ-dependent cytokinesis"/>
    <property type="evidence" value="ECO:0007669"/>
    <property type="project" value="UniProtKB-UniRule"/>
</dbReference>
<dbReference type="InterPro" id="IPR032519">
    <property type="entry name" value="YbgF_tri"/>
</dbReference>
<evidence type="ECO:0000256" key="1">
    <source>
        <dbReference type="HAMAP-Rule" id="MF_02066"/>
    </source>
</evidence>
<dbReference type="Pfam" id="PF13174">
    <property type="entry name" value="TPR_6"/>
    <property type="match status" value="1"/>
</dbReference>
<gene>
    <name evidence="4" type="primary">ybgF</name>
    <name evidence="1" type="synonym">cpoB</name>
    <name evidence="4" type="ORF">OHM77_10800</name>
</gene>
<comment type="similarity">
    <text evidence="1">Belongs to the CpoB family.</text>
</comment>
<dbReference type="InterPro" id="IPR014162">
    <property type="entry name" value="CpoB_C"/>
</dbReference>
<comment type="subcellular location">
    <subcellularLocation>
        <location evidence="1">Periplasm</location>
    </subcellularLocation>
</comment>
<keyword evidence="1" id="KW-0732">Signal</keyword>
<sequence precursor="true">MRLRPVFLAALFACAALPAQAGLFDDEEARARVDKLRADMTAQAERVSGLDRRLETATRNQIEFSNQFEVLKADIARLRGQIEVLTNDLETARKRQQDFYVDLDNRLRKIETDLRAEAEARAAAAAAKPDPAQETRDYEAALTAFKGAKYPDALAAFQSFIKNHPDSSLLPNAWYWLASSHFQLREFPRAAEAFGKMAATWPNDVRAPDALLGKANAQTETKDVKGAKKTLEALVAQYPASTAAQTAKQRLKKK</sequence>
<dbReference type="GO" id="GO:0030288">
    <property type="term" value="C:outer membrane-bounded periplasmic space"/>
    <property type="evidence" value="ECO:0007669"/>
    <property type="project" value="UniProtKB-UniRule"/>
</dbReference>
<dbReference type="HAMAP" id="MF_02066">
    <property type="entry name" value="CpoB"/>
    <property type="match status" value="1"/>
</dbReference>
<keyword evidence="1" id="KW-0175">Coiled coil</keyword>
<feature type="signal peptide" evidence="1">
    <location>
        <begin position="1"/>
        <end position="21"/>
    </location>
</feature>
<organism evidence="4">
    <name type="scientific">Candidatus Nitricoxidivorans perseverans</name>
    <dbReference type="NCBI Taxonomy" id="2975601"/>
    <lineage>
        <taxon>Bacteria</taxon>
        <taxon>Pseudomonadati</taxon>
        <taxon>Pseudomonadota</taxon>
        <taxon>Betaproteobacteria</taxon>
        <taxon>Nitrosomonadales</taxon>
        <taxon>Sterolibacteriaceae</taxon>
        <taxon>Candidatus Nitricoxidivorans</taxon>
    </lineage>
</organism>
<dbReference type="Gene3D" id="1.25.40.10">
    <property type="entry name" value="Tetratricopeptide repeat domain"/>
    <property type="match status" value="1"/>
</dbReference>
<feature type="coiled-coil region" evidence="1">
    <location>
        <begin position="68"/>
        <end position="95"/>
    </location>
</feature>
<evidence type="ECO:0000313" key="4">
    <source>
        <dbReference type="EMBL" id="WIM05179.1"/>
    </source>
</evidence>
<evidence type="ECO:0000259" key="3">
    <source>
        <dbReference type="Pfam" id="PF16331"/>
    </source>
</evidence>
<reference evidence="4" key="1">
    <citation type="journal article" date="2023" name="Nat. Microbiol.">
        <title>Enrichment and characterization of a nitric oxide-reducing microbial community in a continuous bioreactor.</title>
        <authorList>
            <person name="Garrido-Amador P."/>
            <person name="Stortenbeker N."/>
            <person name="Wessels H.J.C.T."/>
            <person name="Speth D.R."/>
            <person name="Garcia-Heredia I."/>
            <person name="Kartal B."/>
        </authorList>
    </citation>
    <scope>NUCLEOTIDE SEQUENCE</scope>
    <source>
        <strain evidence="4">MAG1</strain>
    </source>
</reference>
<dbReference type="InterPro" id="IPR034706">
    <property type="entry name" value="CpoB"/>
</dbReference>
<dbReference type="Pfam" id="PF13432">
    <property type="entry name" value="TPR_16"/>
    <property type="match status" value="1"/>
</dbReference>